<evidence type="ECO:0000256" key="5">
    <source>
        <dbReference type="ARBA" id="ARBA00022927"/>
    </source>
</evidence>
<dbReference type="GO" id="GO:0005737">
    <property type="term" value="C:cytoplasm"/>
    <property type="evidence" value="ECO:0007669"/>
    <property type="project" value="UniProtKB-SubCell"/>
</dbReference>
<dbReference type="InterPro" id="IPR058584">
    <property type="entry name" value="IMB1_TNPO1-like_TPR"/>
</dbReference>
<comment type="caution">
    <text evidence="7">The sequence shown here is derived from an EMBL/GenBank/DDBJ whole genome shotgun (WGS) entry which is preliminary data.</text>
</comment>
<comment type="subcellular location">
    <subcellularLocation>
        <location evidence="1">Cytoplasm</location>
    </subcellularLocation>
</comment>
<evidence type="ECO:0000259" key="6">
    <source>
        <dbReference type="Pfam" id="PF25574"/>
    </source>
</evidence>
<gene>
    <name evidence="7" type="ORF">RDB_LOCUS82053</name>
</gene>
<dbReference type="Proteomes" id="UP000663831">
    <property type="component" value="Unassembled WGS sequence"/>
</dbReference>
<keyword evidence="5" id="KW-0653">Protein transport</keyword>
<accession>A0A8H3BUS0</accession>
<keyword evidence="4" id="KW-0677">Repeat</keyword>
<proteinExistence type="predicted"/>
<organism evidence="7 8">
    <name type="scientific">Rhizoctonia solani</name>
    <dbReference type="NCBI Taxonomy" id="456999"/>
    <lineage>
        <taxon>Eukaryota</taxon>
        <taxon>Fungi</taxon>
        <taxon>Dikarya</taxon>
        <taxon>Basidiomycota</taxon>
        <taxon>Agaricomycotina</taxon>
        <taxon>Agaricomycetes</taxon>
        <taxon>Cantharellales</taxon>
        <taxon>Ceratobasidiaceae</taxon>
        <taxon>Rhizoctonia</taxon>
    </lineage>
</organism>
<feature type="domain" description="Importin subunit beta-1/Transportin-1-like TPR repeats" evidence="6">
    <location>
        <begin position="155"/>
        <end position="309"/>
    </location>
</feature>
<name>A0A8H3BUS0_9AGAM</name>
<dbReference type="InterPro" id="IPR040122">
    <property type="entry name" value="Importin_beta"/>
</dbReference>
<sequence>MGRVRGPFLRRRRRLWISSSVRRHPRPRSSGPRALLPVAFRDIPAMLSSPEWGIRHAGLMAIAAVAEGTYQVLELEVGKVVELVVPMFADLHPRVRFAACQCIGQLCTDMQEIFQQKYTKEILSCLIPAMDAPEARVHCHAAKAIINFCCGVEADELAPYLDDIVNRLLRLLSSSPRRYVQEQALTTLAMVADASADKFQVYYPSIMPLLMQALRSPVTPETQVLHCKAMECAGLIGIAVGPETFQHDATELIKVLLQIQEQPTTDDDNTPMYLQQTWSKICQALGDAFVPYLQYVMPPLFKSASIKPDINVVDDNDEVETRDGFDVLDLDDGQHVEIRTSVLEEKSAAFDALLAHASTLGAKFGDYIRPTLELALPNLKFYFSDNVREVSAMLIPTLVMSGNTTGVITPEELNAIFLQVTRAIQPEGDAGFLGSLCKCLADSLLAVGSQAIVAPLANEISVACKAQLAALASRREMRARRIKRGPEWEEDKEDMLLLQELEDVAFEEMGRLLGFLDPNHPLLIAIGSIKEMGI</sequence>
<evidence type="ECO:0000313" key="7">
    <source>
        <dbReference type="EMBL" id="CAE6466906.1"/>
    </source>
</evidence>
<dbReference type="InterPro" id="IPR011989">
    <property type="entry name" value="ARM-like"/>
</dbReference>
<evidence type="ECO:0000256" key="4">
    <source>
        <dbReference type="ARBA" id="ARBA00022737"/>
    </source>
</evidence>
<dbReference type="Pfam" id="PF13513">
    <property type="entry name" value="HEAT_EZ"/>
    <property type="match status" value="1"/>
</dbReference>
<dbReference type="SUPFAM" id="SSF48371">
    <property type="entry name" value="ARM repeat"/>
    <property type="match status" value="1"/>
</dbReference>
<keyword evidence="2" id="KW-0813">Transport</keyword>
<evidence type="ECO:0000256" key="3">
    <source>
        <dbReference type="ARBA" id="ARBA00022490"/>
    </source>
</evidence>
<evidence type="ECO:0000313" key="8">
    <source>
        <dbReference type="Proteomes" id="UP000663831"/>
    </source>
</evidence>
<dbReference type="InterPro" id="IPR016024">
    <property type="entry name" value="ARM-type_fold"/>
</dbReference>
<dbReference type="GO" id="GO:0006606">
    <property type="term" value="P:protein import into nucleus"/>
    <property type="evidence" value="ECO:0007669"/>
    <property type="project" value="InterPro"/>
</dbReference>
<reference evidence="7" key="1">
    <citation type="submission" date="2021-01" db="EMBL/GenBank/DDBJ databases">
        <authorList>
            <person name="Kaushik A."/>
        </authorList>
    </citation>
    <scope>NUCLEOTIDE SEQUENCE</scope>
    <source>
        <strain evidence="7">AG3-1AP</strain>
    </source>
</reference>
<dbReference type="PANTHER" id="PTHR10527">
    <property type="entry name" value="IMPORTIN BETA"/>
    <property type="match status" value="1"/>
</dbReference>
<keyword evidence="3" id="KW-0963">Cytoplasm</keyword>
<evidence type="ECO:0000256" key="1">
    <source>
        <dbReference type="ARBA" id="ARBA00004496"/>
    </source>
</evidence>
<protein>
    <recommendedName>
        <fullName evidence="6">Importin subunit beta-1/Transportin-1-like TPR repeats domain-containing protein</fullName>
    </recommendedName>
</protein>
<evidence type="ECO:0000256" key="2">
    <source>
        <dbReference type="ARBA" id="ARBA00022448"/>
    </source>
</evidence>
<dbReference type="Pfam" id="PF25574">
    <property type="entry name" value="TPR_IMB1"/>
    <property type="match status" value="1"/>
</dbReference>
<dbReference type="EMBL" id="CAJMWV010002610">
    <property type="protein sequence ID" value="CAE6466906.1"/>
    <property type="molecule type" value="Genomic_DNA"/>
</dbReference>
<dbReference type="Gene3D" id="1.25.10.10">
    <property type="entry name" value="Leucine-rich Repeat Variant"/>
    <property type="match status" value="1"/>
</dbReference>
<dbReference type="AlphaFoldDB" id="A0A8H3BUS0"/>